<accession>A0A6B3BQ40</accession>
<dbReference type="AlphaFoldDB" id="A0A6B3BQ40"/>
<name>A0A6B3BQ40_9ACTN</name>
<evidence type="ECO:0000313" key="2">
    <source>
        <dbReference type="EMBL" id="NEC86442.1"/>
    </source>
</evidence>
<dbReference type="GO" id="GO:0003677">
    <property type="term" value="F:DNA binding"/>
    <property type="evidence" value="ECO:0007669"/>
    <property type="project" value="InterPro"/>
</dbReference>
<dbReference type="Pfam" id="PF19054">
    <property type="entry name" value="DUF5753"/>
    <property type="match status" value="1"/>
</dbReference>
<gene>
    <name evidence="2" type="ORF">G3I71_11575</name>
</gene>
<dbReference type="SUPFAM" id="SSF47413">
    <property type="entry name" value="lambda repressor-like DNA-binding domains"/>
    <property type="match status" value="1"/>
</dbReference>
<sequence length="286" mass="31991">MSEGTSARRRRVGAQLRQWRVGEGLTLQEVADRLEVSLATASRWETGSTKVSLDTYSRLADLYRVDADSRVYFERLCRDADEAGWWTRYGDVISHGFRDFIELESQAVREFVFHTMVVPGLLQTAEYRRAVVLTQGAPDGTARKADVVADMNAARQSILTRLASPFDLHVVMQESVLLHEFDGQPHIMREQRRRLRELATRPNITIQVVPLRRSSHPGSNGDFTILTYGGGEATVYNELLTSSVMTNDPAEVAVYRAAMETLAGDVALSVEDSMGLLDRLLEESAV</sequence>
<evidence type="ECO:0000259" key="1">
    <source>
        <dbReference type="PROSITE" id="PS50943"/>
    </source>
</evidence>
<dbReference type="PROSITE" id="PS50943">
    <property type="entry name" value="HTH_CROC1"/>
    <property type="match status" value="1"/>
</dbReference>
<dbReference type="EMBL" id="JAAGLU010000008">
    <property type="protein sequence ID" value="NEC86442.1"/>
    <property type="molecule type" value="Genomic_DNA"/>
</dbReference>
<dbReference type="CDD" id="cd00093">
    <property type="entry name" value="HTH_XRE"/>
    <property type="match status" value="1"/>
</dbReference>
<protein>
    <submittedName>
        <fullName evidence="2">Helix-turn-helix transcriptional regulator</fullName>
    </submittedName>
</protein>
<organism evidence="2">
    <name type="scientific">Streptomyces sp. SID12501</name>
    <dbReference type="NCBI Taxonomy" id="2706042"/>
    <lineage>
        <taxon>Bacteria</taxon>
        <taxon>Bacillati</taxon>
        <taxon>Actinomycetota</taxon>
        <taxon>Actinomycetes</taxon>
        <taxon>Kitasatosporales</taxon>
        <taxon>Streptomycetaceae</taxon>
        <taxon>Streptomyces</taxon>
    </lineage>
</organism>
<dbReference type="Gene3D" id="1.10.260.40">
    <property type="entry name" value="lambda repressor-like DNA-binding domains"/>
    <property type="match status" value="1"/>
</dbReference>
<proteinExistence type="predicted"/>
<dbReference type="InterPro" id="IPR010982">
    <property type="entry name" value="Lambda_DNA-bd_dom_sf"/>
</dbReference>
<dbReference type="SMART" id="SM00530">
    <property type="entry name" value="HTH_XRE"/>
    <property type="match status" value="1"/>
</dbReference>
<dbReference type="Pfam" id="PF13560">
    <property type="entry name" value="HTH_31"/>
    <property type="match status" value="1"/>
</dbReference>
<dbReference type="InterPro" id="IPR001387">
    <property type="entry name" value="Cro/C1-type_HTH"/>
</dbReference>
<reference evidence="2" key="1">
    <citation type="submission" date="2020-01" db="EMBL/GenBank/DDBJ databases">
        <title>Insect and environment-associated Actinomycetes.</title>
        <authorList>
            <person name="Currrie C."/>
            <person name="Chevrette M."/>
            <person name="Carlson C."/>
            <person name="Stubbendieck R."/>
            <person name="Wendt-Pienkowski E."/>
        </authorList>
    </citation>
    <scope>NUCLEOTIDE SEQUENCE</scope>
    <source>
        <strain evidence="2">SID12501</strain>
    </source>
</reference>
<comment type="caution">
    <text evidence="2">The sequence shown here is derived from an EMBL/GenBank/DDBJ whole genome shotgun (WGS) entry which is preliminary data.</text>
</comment>
<dbReference type="RefSeq" id="WP_164313895.1">
    <property type="nucleotide sequence ID" value="NZ_JAAGLU010000008.1"/>
</dbReference>
<feature type="domain" description="HTH cro/C1-type" evidence="1">
    <location>
        <begin position="16"/>
        <end position="70"/>
    </location>
</feature>
<dbReference type="InterPro" id="IPR043917">
    <property type="entry name" value="DUF5753"/>
</dbReference>